<comment type="caution">
    <text evidence="3">The sequence shown here is derived from an EMBL/GenBank/DDBJ whole genome shotgun (WGS) entry which is preliminary data.</text>
</comment>
<dbReference type="PANTHER" id="PTHR37549">
    <property type="entry name" value="LIPOPROTEIN LPRI"/>
    <property type="match status" value="1"/>
</dbReference>
<evidence type="ECO:0000259" key="2">
    <source>
        <dbReference type="Pfam" id="PF07007"/>
    </source>
</evidence>
<reference evidence="3 4" key="1">
    <citation type="submission" date="2023-06" db="EMBL/GenBank/DDBJ databases">
        <title>Pelomonas sp. PFR6 16S ribosomal RNA gene Genome sequencing and assembly.</title>
        <authorList>
            <person name="Woo H."/>
        </authorList>
    </citation>
    <scope>NUCLEOTIDE SEQUENCE [LARGE SCALE GENOMIC DNA]</scope>
    <source>
        <strain evidence="3 4">PFR6</strain>
    </source>
</reference>
<sequence>MRKPLSRTPRTPGWIAALLLAPLGAAALDCARLAAATEPTLRLICAEPELRAADDLLNQLYRAALAKAGPAAPLRAEQLSWIRSAQAPCRDAACLREAYAQRIAALRRALSPWCATQRGAIVGDWARAGEAGFFEEFSAGPQGEFDSWQQQRPQISGGRWIWRPDCGITIASEVGLGVEWILIDAKKNAEFSVLEPGVPGVARYRLLKAP</sequence>
<proteinExistence type="predicted"/>
<dbReference type="Gene3D" id="1.20.1270.180">
    <property type="match status" value="1"/>
</dbReference>
<evidence type="ECO:0000313" key="4">
    <source>
        <dbReference type="Proteomes" id="UP001228044"/>
    </source>
</evidence>
<keyword evidence="1" id="KW-0732">Signal</keyword>
<organism evidence="3 4">
    <name type="scientific">Roseateles violae</name>
    <dbReference type="NCBI Taxonomy" id="3058042"/>
    <lineage>
        <taxon>Bacteria</taxon>
        <taxon>Pseudomonadati</taxon>
        <taxon>Pseudomonadota</taxon>
        <taxon>Betaproteobacteria</taxon>
        <taxon>Burkholderiales</taxon>
        <taxon>Sphaerotilaceae</taxon>
        <taxon>Roseateles</taxon>
    </lineage>
</organism>
<accession>A0ABT8DN07</accession>
<evidence type="ECO:0000256" key="1">
    <source>
        <dbReference type="SAM" id="SignalP"/>
    </source>
</evidence>
<feature type="domain" description="Lysozyme inhibitor LprI-like N-terminal" evidence="2">
    <location>
        <begin position="42"/>
        <end position="106"/>
    </location>
</feature>
<dbReference type="EMBL" id="JAUHHC010000001">
    <property type="protein sequence ID" value="MDN3919323.1"/>
    <property type="molecule type" value="Genomic_DNA"/>
</dbReference>
<feature type="chain" id="PRO_5045762135" evidence="1">
    <location>
        <begin position="28"/>
        <end position="210"/>
    </location>
</feature>
<dbReference type="InterPro" id="IPR052755">
    <property type="entry name" value="Lysozyme_Inhibitor_LprI"/>
</dbReference>
<dbReference type="RefSeq" id="WP_290357627.1">
    <property type="nucleotide sequence ID" value="NZ_JAUHHC010000001.1"/>
</dbReference>
<dbReference type="InterPro" id="IPR009739">
    <property type="entry name" value="LprI-like_N"/>
</dbReference>
<protein>
    <submittedName>
        <fullName evidence="3">Lysozyme inhibitor LprI family protein</fullName>
    </submittedName>
</protein>
<evidence type="ECO:0000313" key="3">
    <source>
        <dbReference type="EMBL" id="MDN3919323.1"/>
    </source>
</evidence>
<dbReference type="Proteomes" id="UP001228044">
    <property type="component" value="Unassembled WGS sequence"/>
</dbReference>
<feature type="signal peptide" evidence="1">
    <location>
        <begin position="1"/>
        <end position="27"/>
    </location>
</feature>
<dbReference type="Pfam" id="PF07007">
    <property type="entry name" value="LprI"/>
    <property type="match status" value="1"/>
</dbReference>
<dbReference type="PANTHER" id="PTHR37549:SF1">
    <property type="entry name" value="LIPOPROTEIN LPRI"/>
    <property type="match status" value="1"/>
</dbReference>
<gene>
    <name evidence="3" type="ORF">QWJ38_03410</name>
</gene>
<name>A0ABT8DN07_9BURK</name>
<keyword evidence="4" id="KW-1185">Reference proteome</keyword>